<dbReference type="AlphaFoldDB" id="A0A517KWE7"/>
<feature type="region of interest" description="Disordered" evidence="1">
    <location>
        <begin position="1"/>
        <end position="21"/>
    </location>
</feature>
<evidence type="ECO:0000256" key="1">
    <source>
        <dbReference type="SAM" id="MobiDB-lite"/>
    </source>
</evidence>
<proteinExistence type="predicted"/>
<evidence type="ECO:0000313" key="3">
    <source>
        <dbReference type="Proteomes" id="UP000316270"/>
    </source>
</evidence>
<reference evidence="2 3" key="1">
    <citation type="submission" date="2019-07" db="EMBL/GenBank/DDBJ databases">
        <title>Finished genome of Venturia effusa.</title>
        <authorList>
            <person name="Young C.A."/>
            <person name="Cox M.P."/>
            <person name="Ganley A.R.D."/>
            <person name="David W.J."/>
        </authorList>
    </citation>
    <scope>NUCLEOTIDE SEQUENCE [LARGE SCALE GENOMIC DNA]</scope>
    <source>
        <strain evidence="3">albino</strain>
    </source>
</reference>
<accession>A0A517KWE7</accession>
<dbReference type="EMBL" id="CP042185">
    <property type="protein sequence ID" value="QDS67693.1"/>
    <property type="molecule type" value="Genomic_DNA"/>
</dbReference>
<keyword evidence="3" id="KW-1185">Reference proteome</keyword>
<organism evidence="2 3">
    <name type="scientific">Venturia effusa</name>
    <dbReference type="NCBI Taxonomy" id="50376"/>
    <lineage>
        <taxon>Eukaryota</taxon>
        <taxon>Fungi</taxon>
        <taxon>Dikarya</taxon>
        <taxon>Ascomycota</taxon>
        <taxon>Pezizomycotina</taxon>
        <taxon>Dothideomycetes</taxon>
        <taxon>Pleosporomycetidae</taxon>
        <taxon>Venturiales</taxon>
        <taxon>Venturiaceae</taxon>
        <taxon>Venturia</taxon>
    </lineage>
</organism>
<sequence>MPSTPSRRGKGKKDANESPNADCGLELLESYSDHSIKTQALDLNLDTAIRFEGFKARYPKKDFDLTPGEFPVL</sequence>
<evidence type="ECO:0000313" key="2">
    <source>
        <dbReference type="EMBL" id="QDS67693.1"/>
    </source>
</evidence>
<dbReference type="Proteomes" id="UP000316270">
    <property type="component" value="Chromosome 1"/>
</dbReference>
<name>A0A517KWE7_9PEZI</name>
<gene>
    <name evidence="2" type="ORF">FKW77_005393</name>
</gene>
<protein>
    <submittedName>
        <fullName evidence="2">Uncharacterized protein</fullName>
    </submittedName>
</protein>